<keyword evidence="2" id="KW-1185">Reference proteome</keyword>
<accession>A0ABT4VR18</accession>
<protein>
    <submittedName>
        <fullName evidence="1">Uncharacterized protein</fullName>
    </submittedName>
</protein>
<dbReference type="Proteomes" id="UP001148313">
    <property type="component" value="Unassembled WGS sequence"/>
</dbReference>
<dbReference type="EMBL" id="JAPJZH010000008">
    <property type="protein sequence ID" value="MDA4846532.1"/>
    <property type="molecule type" value="Genomic_DNA"/>
</dbReference>
<organism evidence="1 2">
    <name type="scientific">Hoeflea poritis</name>
    <dbReference type="NCBI Taxonomy" id="2993659"/>
    <lineage>
        <taxon>Bacteria</taxon>
        <taxon>Pseudomonadati</taxon>
        <taxon>Pseudomonadota</taxon>
        <taxon>Alphaproteobacteria</taxon>
        <taxon>Hyphomicrobiales</taxon>
        <taxon>Rhizobiaceae</taxon>
        <taxon>Hoeflea</taxon>
    </lineage>
</organism>
<dbReference type="RefSeq" id="WP_271090292.1">
    <property type="nucleotide sequence ID" value="NZ_JAPJZH010000008.1"/>
</dbReference>
<comment type="caution">
    <text evidence="1">The sequence shown here is derived from an EMBL/GenBank/DDBJ whole genome shotgun (WGS) entry which is preliminary data.</text>
</comment>
<evidence type="ECO:0000313" key="2">
    <source>
        <dbReference type="Proteomes" id="UP001148313"/>
    </source>
</evidence>
<sequence length="70" mass="7663">MTQDKPVNRATDYLMTLLLQRLESSKPGLIQELLDGVLADTKAVATAGDMTPDVEETFTVARSILERARG</sequence>
<reference evidence="1" key="1">
    <citation type="submission" date="2022-11" db="EMBL/GenBank/DDBJ databases">
        <title>Hoeflea poritis sp. nov., isolated from scleractinian coral Porites lutea.</title>
        <authorList>
            <person name="Zhang G."/>
            <person name="Wei Q."/>
            <person name="Cai L."/>
        </authorList>
    </citation>
    <scope>NUCLEOTIDE SEQUENCE</scope>
    <source>
        <strain evidence="1">E7-10</strain>
    </source>
</reference>
<evidence type="ECO:0000313" key="1">
    <source>
        <dbReference type="EMBL" id="MDA4846532.1"/>
    </source>
</evidence>
<name>A0ABT4VR18_9HYPH</name>
<gene>
    <name evidence="1" type="ORF">OOZ53_14305</name>
</gene>
<proteinExistence type="predicted"/>